<sequence length="134" mass="15240">MSGGTDQTNIKQFRAELADLKKLSMDRLVDIADAVGKAVARQVKMNQIRRFLDGARKVEAQLKNPEDFDKVKDQIVLLRPKLAYAAGRHRDVKDLAELLDPAVKSAAQTHDNFMKFLRFMESIIAYHRYHGGKD</sequence>
<evidence type="ECO:0000256" key="6">
    <source>
        <dbReference type="ARBA" id="ARBA00031723"/>
    </source>
</evidence>
<evidence type="ECO:0000313" key="7">
    <source>
        <dbReference type="EMBL" id="ROQ92048.1"/>
    </source>
</evidence>
<evidence type="ECO:0000256" key="3">
    <source>
        <dbReference type="ARBA" id="ARBA00016118"/>
    </source>
</evidence>
<dbReference type="Proteomes" id="UP000276223">
    <property type="component" value="Unassembled WGS sequence"/>
</dbReference>
<dbReference type="RefSeq" id="WP_123290218.1">
    <property type="nucleotide sequence ID" value="NZ_RJVA01000012.1"/>
</dbReference>
<dbReference type="AlphaFoldDB" id="A0A3N1UQN1"/>
<keyword evidence="5" id="KW-0051">Antiviral defense</keyword>
<gene>
    <name evidence="7" type="ORF">EDC27_1720</name>
</gene>
<proteinExistence type="inferred from homology"/>
<evidence type="ECO:0000313" key="8">
    <source>
        <dbReference type="Proteomes" id="UP000276223"/>
    </source>
</evidence>
<evidence type="ECO:0000256" key="4">
    <source>
        <dbReference type="ARBA" id="ARBA00022884"/>
    </source>
</evidence>
<dbReference type="Pfam" id="PF03750">
    <property type="entry name" value="Csm2_III-A"/>
    <property type="match status" value="1"/>
</dbReference>
<organism evidence="7 8">
    <name type="scientific">Desulfosoma caldarium</name>
    <dbReference type="NCBI Taxonomy" id="610254"/>
    <lineage>
        <taxon>Bacteria</taxon>
        <taxon>Pseudomonadati</taxon>
        <taxon>Thermodesulfobacteriota</taxon>
        <taxon>Syntrophobacteria</taxon>
        <taxon>Syntrophobacterales</taxon>
        <taxon>Syntrophobacteraceae</taxon>
        <taxon>Desulfosoma</taxon>
    </lineage>
</organism>
<dbReference type="GO" id="GO:0003723">
    <property type="term" value="F:RNA binding"/>
    <property type="evidence" value="ECO:0007669"/>
    <property type="project" value="UniProtKB-KW"/>
</dbReference>
<dbReference type="GO" id="GO:0051607">
    <property type="term" value="P:defense response to virus"/>
    <property type="evidence" value="ECO:0007669"/>
    <property type="project" value="UniProtKB-KW"/>
</dbReference>
<evidence type="ECO:0000256" key="2">
    <source>
        <dbReference type="ARBA" id="ARBA00006896"/>
    </source>
</evidence>
<name>A0A3N1UQN1_9BACT</name>
<dbReference type="CDD" id="cd09647">
    <property type="entry name" value="Csm2_III-A"/>
    <property type="match status" value="1"/>
</dbReference>
<protein>
    <recommendedName>
        <fullName evidence="3">CRISPR system Cms protein Csm2</fullName>
    </recommendedName>
    <alternativeName>
        <fullName evidence="6">CRISPR type III A-associated protein Csm2</fullName>
    </alternativeName>
</protein>
<keyword evidence="4" id="KW-0694">RNA-binding</keyword>
<comment type="caution">
    <text evidence="7">The sequence shown here is derived from an EMBL/GenBank/DDBJ whole genome shotgun (WGS) entry which is preliminary data.</text>
</comment>
<evidence type="ECO:0000256" key="5">
    <source>
        <dbReference type="ARBA" id="ARBA00023118"/>
    </source>
</evidence>
<comment type="similarity">
    <text evidence="2">Belongs to the CRISPR-associated Csm2 family.</text>
</comment>
<dbReference type="NCBIfam" id="TIGR01870">
    <property type="entry name" value="cas_TM1810_Csm2"/>
    <property type="match status" value="1"/>
</dbReference>
<reference evidence="7 8" key="1">
    <citation type="submission" date="2018-11" db="EMBL/GenBank/DDBJ databases">
        <title>Genomic Encyclopedia of Type Strains, Phase IV (KMG-IV): sequencing the most valuable type-strain genomes for metagenomic binning, comparative biology and taxonomic classification.</title>
        <authorList>
            <person name="Goeker M."/>
        </authorList>
    </citation>
    <scope>NUCLEOTIDE SEQUENCE [LARGE SCALE GENOMIC DNA]</scope>
    <source>
        <strain evidence="7 8">DSM 22027</strain>
    </source>
</reference>
<dbReference type="OrthoDB" id="1862673at2"/>
<evidence type="ECO:0000256" key="1">
    <source>
        <dbReference type="ARBA" id="ARBA00003640"/>
    </source>
</evidence>
<keyword evidence="8" id="KW-1185">Reference proteome</keyword>
<dbReference type="InterPro" id="IPR010149">
    <property type="entry name" value="CRISPR-assoc_prot_Csm2_III-A"/>
</dbReference>
<comment type="function">
    <text evidence="1">This subunit may be involved in monitoring complementarity of crRNA and target RNA.</text>
</comment>
<dbReference type="EMBL" id="RJVA01000012">
    <property type="protein sequence ID" value="ROQ92048.1"/>
    <property type="molecule type" value="Genomic_DNA"/>
</dbReference>
<accession>A0A3N1UQN1</accession>